<proteinExistence type="predicted"/>
<dbReference type="AlphaFoldDB" id="A0A5D2HDL2"/>
<evidence type="ECO:0000313" key="2">
    <source>
        <dbReference type="EMBL" id="TYH27576.1"/>
    </source>
</evidence>
<protein>
    <submittedName>
        <fullName evidence="2">Uncharacterized protein</fullName>
    </submittedName>
</protein>
<organism evidence="2 3">
    <name type="scientific">Gossypium darwinii</name>
    <name type="common">Darwin's cotton</name>
    <name type="synonym">Gossypium barbadense var. darwinii</name>
    <dbReference type="NCBI Taxonomy" id="34276"/>
    <lineage>
        <taxon>Eukaryota</taxon>
        <taxon>Viridiplantae</taxon>
        <taxon>Streptophyta</taxon>
        <taxon>Embryophyta</taxon>
        <taxon>Tracheophyta</taxon>
        <taxon>Spermatophyta</taxon>
        <taxon>Magnoliopsida</taxon>
        <taxon>eudicotyledons</taxon>
        <taxon>Gunneridae</taxon>
        <taxon>Pentapetalae</taxon>
        <taxon>rosids</taxon>
        <taxon>malvids</taxon>
        <taxon>Malvales</taxon>
        <taxon>Malvaceae</taxon>
        <taxon>Malvoideae</taxon>
        <taxon>Gossypium</taxon>
    </lineage>
</organism>
<sequence length="68" mass="7849">MMSDPRRDGPTQSSQNSSPSRDDQTTTKGSVQRKITPMAACWNRFTKYVAKKGEKRARFVQNTRRSKR</sequence>
<keyword evidence="3" id="KW-1185">Reference proteome</keyword>
<name>A0A5D2HDL2_GOSDA</name>
<reference evidence="2 3" key="1">
    <citation type="submission" date="2019-06" db="EMBL/GenBank/DDBJ databases">
        <title>WGS assembly of Gossypium darwinii.</title>
        <authorList>
            <person name="Chen Z.J."/>
            <person name="Sreedasyam A."/>
            <person name="Ando A."/>
            <person name="Song Q."/>
            <person name="De L."/>
            <person name="Hulse-Kemp A."/>
            <person name="Ding M."/>
            <person name="Ye W."/>
            <person name="Kirkbride R."/>
            <person name="Jenkins J."/>
            <person name="Plott C."/>
            <person name="Lovell J."/>
            <person name="Lin Y.-M."/>
            <person name="Vaughn R."/>
            <person name="Liu B."/>
            <person name="Li W."/>
            <person name="Simpson S."/>
            <person name="Scheffler B."/>
            <person name="Saski C."/>
            <person name="Grover C."/>
            <person name="Hu G."/>
            <person name="Conover J."/>
            <person name="Carlson J."/>
            <person name="Shu S."/>
            <person name="Boston L."/>
            <person name="Williams M."/>
            <person name="Peterson D."/>
            <person name="Mcgee K."/>
            <person name="Jones D."/>
            <person name="Wendel J."/>
            <person name="Stelly D."/>
            <person name="Grimwood J."/>
            <person name="Schmutz J."/>
        </authorList>
    </citation>
    <scope>NUCLEOTIDE SEQUENCE [LARGE SCALE GENOMIC DNA]</scope>
    <source>
        <strain evidence="2">1808015.09</strain>
    </source>
</reference>
<evidence type="ECO:0000313" key="3">
    <source>
        <dbReference type="Proteomes" id="UP000323506"/>
    </source>
</evidence>
<dbReference type="Proteomes" id="UP000323506">
    <property type="component" value="Chromosome A02"/>
</dbReference>
<evidence type="ECO:0000256" key="1">
    <source>
        <dbReference type="SAM" id="MobiDB-lite"/>
    </source>
</evidence>
<gene>
    <name evidence="2" type="ORF">ES288_A02G078400v1</name>
</gene>
<accession>A0A5D2HDL2</accession>
<feature type="compositionally biased region" description="Polar residues" evidence="1">
    <location>
        <begin position="10"/>
        <end position="19"/>
    </location>
</feature>
<feature type="region of interest" description="Disordered" evidence="1">
    <location>
        <begin position="1"/>
        <end position="37"/>
    </location>
</feature>
<dbReference type="EMBL" id="CM017689">
    <property type="protein sequence ID" value="TYH27576.1"/>
    <property type="molecule type" value="Genomic_DNA"/>
</dbReference>